<name>A0A4Y7RWW4_9FIRM</name>
<organism evidence="1 2">
    <name type="scientific">Pelotomaculum propionicicum</name>
    <dbReference type="NCBI Taxonomy" id="258475"/>
    <lineage>
        <taxon>Bacteria</taxon>
        <taxon>Bacillati</taxon>
        <taxon>Bacillota</taxon>
        <taxon>Clostridia</taxon>
        <taxon>Eubacteriales</taxon>
        <taxon>Desulfotomaculaceae</taxon>
        <taxon>Pelotomaculum</taxon>
    </lineage>
</organism>
<proteinExistence type="predicted"/>
<comment type="caution">
    <text evidence="1">The sequence shown here is derived from an EMBL/GenBank/DDBJ whole genome shotgun (WGS) entry which is preliminary data.</text>
</comment>
<reference evidence="1 2" key="1">
    <citation type="journal article" date="2018" name="Environ. Microbiol.">
        <title>Novel energy conservation strategies and behaviour of Pelotomaculum schinkii driving syntrophic propionate catabolism.</title>
        <authorList>
            <person name="Hidalgo-Ahumada C.A.P."/>
            <person name="Nobu M.K."/>
            <person name="Narihiro T."/>
            <person name="Tamaki H."/>
            <person name="Liu W.T."/>
            <person name="Kamagata Y."/>
            <person name="Stams A.J.M."/>
            <person name="Imachi H."/>
            <person name="Sousa D.Z."/>
        </authorList>
    </citation>
    <scope>NUCLEOTIDE SEQUENCE [LARGE SCALE GENOMIC DNA]</scope>
    <source>
        <strain evidence="1 2">MGP</strain>
    </source>
</reference>
<keyword evidence="2" id="KW-1185">Reference proteome</keyword>
<sequence length="104" mass="11979">MDFEKMTIPERANHCQNIYFKEGDNRVPQCSDNFLNNQRCDNICCGHCRNYASCEDEKCRKVWINPKLVIENPVGRLIYVVLATGQLVSGSIPCIISEMYDDNE</sequence>
<dbReference type="RefSeq" id="WP_134212259.1">
    <property type="nucleotide sequence ID" value="NZ_QFFZ01000002.1"/>
</dbReference>
<dbReference type="AlphaFoldDB" id="A0A4Y7RWW4"/>
<dbReference type="Proteomes" id="UP000297597">
    <property type="component" value="Unassembled WGS sequence"/>
</dbReference>
<evidence type="ECO:0000313" key="2">
    <source>
        <dbReference type="Proteomes" id="UP000297597"/>
    </source>
</evidence>
<dbReference type="OrthoDB" id="9843676at2"/>
<protein>
    <submittedName>
        <fullName evidence="1">Uncharacterized protein</fullName>
    </submittedName>
</protein>
<gene>
    <name evidence="1" type="ORF">Pmgp_00379</name>
</gene>
<accession>A0A4Y7RWW4</accession>
<dbReference type="EMBL" id="QFFZ01000002">
    <property type="protein sequence ID" value="TEB13485.1"/>
    <property type="molecule type" value="Genomic_DNA"/>
</dbReference>
<evidence type="ECO:0000313" key="1">
    <source>
        <dbReference type="EMBL" id="TEB13485.1"/>
    </source>
</evidence>